<evidence type="ECO:0000313" key="7">
    <source>
        <dbReference type="EMBL" id="KAB7726830.1"/>
    </source>
</evidence>
<dbReference type="GO" id="GO:0020037">
    <property type="term" value="F:heme binding"/>
    <property type="evidence" value="ECO:0007669"/>
    <property type="project" value="InterPro"/>
</dbReference>
<feature type="transmembrane region" description="Helical" evidence="5">
    <location>
        <begin position="109"/>
        <end position="125"/>
    </location>
</feature>
<feature type="transmembrane region" description="Helical" evidence="5">
    <location>
        <begin position="45"/>
        <end position="62"/>
    </location>
</feature>
<feature type="transmembrane region" description="Helical" evidence="5">
    <location>
        <begin position="137"/>
        <end position="157"/>
    </location>
</feature>
<dbReference type="InterPro" id="IPR011429">
    <property type="entry name" value="Cyt_c_Planctomycete-type"/>
</dbReference>
<dbReference type="PANTHER" id="PTHR35889">
    <property type="entry name" value="CYCLOINULO-OLIGOSACCHARIDE FRUCTANOTRANSFERASE-RELATED"/>
    <property type="match status" value="1"/>
</dbReference>
<evidence type="ECO:0000256" key="5">
    <source>
        <dbReference type="SAM" id="Phobius"/>
    </source>
</evidence>
<keyword evidence="7" id="KW-0413">Isomerase</keyword>
<dbReference type="EMBL" id="WELI01000013">
    <property type="protein sequence ID" value="KAB7726830.1"/>
    <property type="molecule type" value="Genomic_DNA"/>
</dbReference>
<dbReference type="AlphaFoldDB" id="A0A7J5TT02"/>
<evidence type="ECO:0000256" key="4">
    <source>
        <dbReference type="PROSITE-ProRule" id="PRU00433"/>
    </source>
</evidence>
<dbReference type="SUPFAM" id="SSF46626">
    <property type="entry name" value="Cytochrome c"/>
    <property type="match status" value="1"/>
</dbReference>
<dbReference type="GO" id="GO:0016853">
    <property type="term" value="F:isomerase activity"/>
    <property type="evidence" value="ECO:0007669"/>
    <property type="project" value="UniProtKB-KW"/>
</dbReference>
<evidence type="ECO:0000259" key="6">
    <source>
        <dbReference type="PROSITE" id="PS51007"/>
    </source>
</evidence>
<comment type="caution">
    <text evidence="7">The sequence shown here is derived from an EMBL/GenBank/DDBJ whole genome shotgun (WGS) entry which is preliminary data.</text>
</comment>
<dbReference type="InterPro" id="IPR059177">
    <property type="entry name" value="GH29D-like_dom"/>
</dbReference>
<keyword evidence="5" id="KW-0812">Transmembrane</keyword>
<dbReference type="SUPFAM" id="SSF52047">
    <property type="entry name" value="RNI-like"/>
    <property type="match status" value="1"/>
</dbReference>
<feature type="domain" description="Cytochrome c" evidence="6">
    <location>
        <begin position="169"/>
        <end position="276"/>
    </location>
</feature>
<keyword evidence="3 4" id="KW-0408">Iron</keyword>
<evidence type="ECO:0000256" key="1">
    <source>
        <dbReference type="ARBA" id="ARBA00022617"/>
    </source>
</evidence>
<dbReference type="GO" id="GO:0009055">
    <property type="term" value="F:electron transfer activity"/>
    <property type="evidence" value="ECO:0007669"/>
    <property type="project" value="InterPro"/>
</dbReference>
<dbReference type="PANTHER" id="PTHR35889:SF3">
    <property type="entry name" value="F-BOX DOMAIN-CONTAINING PROTEIN"/>
    <property type="match status" value="1"/>
</dbReference>
<dbReference type="InterPro" id="IPR009056">
    <property type="entry name" value="Cyt_c-like_dom"/>
</dbReference>
<dbReference type="Pfam" id="PF09990">
    <property type="entry name" value="DUF2231"/>
    <property type="match status" value="1"/>
</dbReference>
<keyword evidence="2 4" id="KW-0479">Metal-binding</keyword>
<keyword evidence="5" id="KW-1133">Transmembrane helix</keyword>
<dbReference type="RefSeq" id="WP_152126616.1">
    <property type="nucleotide sequence ID" value="NZ_WELI01000013.1"/>
</dbReference>
<dbReference type="Proteomes" id="UP000488299">
    <property type="component" value="Unassembled WGS sequence"/>
</dbReference>
<accession>A0A7J5TT02</accession>
<organism evidence="7 8">
    <name type="scientific">Rudanella paleaurantiibacter</name>
    <dbReference type="NCBI Taxonomy" id="2614655"/>
    <lineage>
        <taxon>Bacteria</taxon>
        <taxon>Pseudomonadati</taxon>
        <taxon>Bacteroidota</taxon>
        <taxon>Cytophagia</taxon>
        <taxon>Cytophagales</taxon>
        <taxon>Cytophagaceae</taxon>
        <taxon>Rudanella</taxon>
    </lineage>
</organism>
<keyword evidence="5" id="KW-0472">Membrane</keyword>
<evidence type="ECO:0000256" key="2">
    <source>
        <dbReference type="ARBA" id="ARBA00022723"/>
    </source>
</evidence>
<proteinExistence type="predicted"/>
<dbReference type="InterPro" id="IPR019251">
    <property type="entry name" value="DUF2231_TM"/>
</dbReference>
<name>A0A7J5TT02_9BACT</name>
<gene>
    <name evidence="7" type="ORF">F5984_23225</name>
</gene>
<dbReference type="InterPro" id="IPR036909">
    <property type="entry name" value="Cyt_c-like_dom_sf"/>
</dbReference>
<evidence type="ECO:0000313" key="8">
    <source>
        <dbReference type="Proteomes" id="UP000488299"/>
    </source>
</evidence>
<protein>
    <submittedName>
        <fullName evidence="7">Peptidylprolyl isomerase</fullName>
    </submittedName>
</protein>
<feature type="transmembrane region" description="Helical" evidence="5">
    <location>
        <begin position="74"/>
        <end position="97"/>
    </location>
</feature>
<keyword evidence="1 4" id="KW-0349">Heme</keyword>
<keyword evidence="8" id="KW-1185">Reference proteome</keyword>
<feature type="transmembrane region" description="Helical" evidence="5">
    <location>
        <begin position="7"/>
        <end position="25"/>
    </location>
</feature>
<reference evidence="7 8" key="1">
    <citation type="submission" date="2019-10" db="EMBL/GenBank/DDBJ databases">
        <title>Rudanella paleaurantiibacter sp. nov., isolated from sludge.</title>
        <authorList>
            <person name="Xu S.Q."/>
        </authorList>
    </citation>
    <scope>NUCLEOTIDE SEQUENCE [LARGE SCALE GENOMIC DNA]</scope>
    <source>
        <strain evidence="7 8">HX-22-17</strain>
    </source>
</reference>
<dbReference type="InterPro" id="IPR032675">
    <property type="entry name" value="LRR_dom_sf"/>
</dbReference>
<dbReference type="PROSITE" id="PS51007">
    <property type="entry name" value="CYTC"/>
    <property type="match status" value="1"/>
</dbReference>
<dbReference type="GO" id="GO:0046872">
    <property type="term" value="F:metal ion binding"/>
    <property type="evidence" value="ECO:0007669"/>
    <property type="project" value="UniProtKB-KW"/>
</dbReference>
<dbReference type="Pfam" id="PF13290">
    <property type="entry name" value="CHB_HEX_C_1"/>
    <property type="match status" value="1"/>
</dbReference>
<dbReference type="Pfam" id="PF07635">
    <property type="entry name" value="PSCyt1"/>
    <property type="match status" value="1"/>
</dbReference>
<sequence length="719" mass="79078">MRRFQAVAANVLLALNLLLVFLLIFQEKVVLPGWLQPVGRMHPMLLHLPIGLLVLVGLLWVFRKAFAGEGVAQLFRFLLVVTALSAATAALMGFFLSREGGYTDNLLNWHKYTGVGMSLLAYALVVLNERPERNSRLFAPVLGLSTLCLFVTGHFGASLTHGEDYLFPNEEAAPEMVFTDDTPVFVSTIEPILKTKCYQCHNEQKQKGELLMTTLAGLLKGGKNGPIWVAGDPLNSHMIQRANLPLDDKKHMPPKGKTQLSPEEVALLTAWIKAGADTKKSLGALAQNDPLRVLVQAHLNAVRGGAEAEVVAYDFDAVSEDALQQVNTPFRVVVPLAHDSPALQASFFVREAYKPEHLAELSAVKTQLVSLNLTNMPVRDEDLKTVAGFENLEKLILNNTEVTGKTLADLKSLPNLRSLALSGTKVNKDALASLSQLASLKEVFVWNTPLGTAELAQLQGQNKGIRFVAGYVPSDNERLKLNPPMLVNEQFVITAQTPVTFKHPLPGVQIRYTTDGSEPDTLKSPVYQKPFAVNGFTVVKARATKDKWYASELVEYTFFGGQHKPDRAELINEPNPQYLGEGGKTLIDGKKGTIENFKDVAWLGFREKPFEAFFTFTRPVPLKSVTMSIGKNTGSYIMPPTTVEVWGGPDKAHLKLIQKIQPTQPQKEESGRIEGIQAALNGENCAVVKIVARPVTKLPAWHPGKGQPGWVFVDEVFFN</sequence>
<evidence type="ECO:0000256" key="3">
    <source>
        <dbReference type="ARBA" id="ARBA00023004"/>
    </source>
</evidence>
<dbReference type="Gene3D" id="3.80.10.10">
    <property type="entry name" value="Ribonuclease Inhibitor"/>
    <property type="match status" value="1"/>
</dbReference>